<dbReference type="Gene3D" id="3.30.70.850">
    <property type="entry name" value="Peptidase S8, pro-domain"/>
    <property type="match status" value="1"/>
</dbReference>
<evidence type="ECO:0000259" key="9">
    <source>
        <dbReference type="Pfam" id="PF16470"/>
    </source>
</evidence>
<dbReference type="GO" id="GO:0000139">
    <property type="term" value="C:Golgi membrane"/>
    <property type="evidence" value="ECO:0007669"/>
    <property type="project" value="TreeGrafter"/>
</dbReference>
<accession>A0AAY4CEH5</accession>
<dbReference type="SUPFAM" id="SSF54897">
    <property type="entry name" value="Protease propeptides/inhibitors"/>
    <property type="match status" value="1"/>
</dbReference>
<name>A0AAY4CEH5_9TELE</name>
<keyword evidence="1" id="KW-0645">Protease</keyword>
<keyword evidence="3 8" id="KW-0732">Signal</keyword>
<evidence type="ECO:0000256" key="6">
    <source>
        <dbReference type="ARBA" id="ARBA00023145"/>
    </source>
</evidence>
<keyword evidence="5" id="KW-0720">Serine protease</keyword>
<proteinExistence type="predicted"/>
<reference evidence="10" key="2">
    <citation type="submission" date="2025-09" db="UniProtKB">
        <authorList>
            <consortium name="Ensembl"/>
        </authorList>
    </citation>
    <scope>IDENTIFICATION</scope>
</reference>
<evidence type="ECO:0000256" key="3">
    <source>
        <dbReference type="ARBA" id="ARBA00022729"/>
    </source>
</evidence>
<evidence type="ECO:0000256" key="1">
    <source>
        <dbReference type="ARBA" id="ARBA00022670"/>
    </source>
</evidence>
<dbReference type="GO" id="GO:0004252">
    <property type="term" value="F:serine-type endopeptidase activity"/>
    <property type="evidence" value="ECO:0007669"/>
    <property type="project" value="TreeGrafter"/>
</dbReference>
<evidence type="ECO:0000256" key="7">
    <source>
        <dbReference type="ARBA" id="ARBA00023180"/>
    </source>
</evidence>
<dbReference type="GO" id="GO:0005802">
    <property type="term" value="C:trans-Golgi network"/>
    <property type="evidence" value="ECO:0007669"/>
    <property type="project" value="TreeGrafter"/>
</dbReference>
<evidence type="ECO:0000313" key="10">
    <source>
        <dbReference type="Ensembl" id="ENSDCDP00010031590.1"/>
    </source>
</evidence>
<protein>
    <recommendedName>
        <fullName evidence="9">Peptidase S8 pro-domain domain-containing protein</fullName>
    </recommendedName>
</protein>
<evidence type="ECO:0000256" key="8">
    <source>
        <dbReference type="SAM" id="SignalP"/>
    </source>
</evidence>
<dbReference type="PANTHER" id="PTHR42884">
    <property type="entry name" value="PROPROTEIN CONVERTASE SUBTILISIN/KEXIN-RELATED"/>
    <property type="match status" value="1"/>
</dbReference>
<feature type="chain" id="PRO_5044283727" description="Peptidase S8 pro-domain domain-containing protein" evidence="8">
    <location>
        <begin position="24"/>
        <end position="107"/>
    </location>
</feature>
<dbReference type="Ensembl" id="ENSDCDT00010039101.1">
    <property type="protein sequence ID" value="ENSDCDP00010031590.1"/>
    <property type="gene ID" value="ENSDCDG00010020128.1"/>
</dbReference>
<keyword evidence="2" id="KW-0165">Cleavage on pair of basic residues</keyword>
<keyword evidence="6" id="KW-0865">Zymogen</keyword>
<dbReference type="GeneTree" id="ENSGT00940000157220"/>
<evidence type="ECO:0000256" key="2">
    <source>
        <dbReference type="ARBA" id="ARBA00022685"/>
    </source>
</evidence>
<evidence type="ECO:0000256" key="4">
    <source>
        <dbReference type="ARBA" id="ARBA00022801"/>
    </source>
</evidence>
<dbReference type="GO" id="GO:0016486">
    <property type="term" value="P:peptide hormone processing"/>
    <property type="evidence" value="ECO:0007669"/>
    <property type="project" value="TreeGrafter"/>
</dbReference>
<keyword evidence="4" id="KW-0378">Hydrolase</keyword>
<reference evidence="10" key="1">
    <citation type="submission" date="2025-08" db="UniProtKB">
        <authorList>
            <consortium name="Ensembl"/>
        </authorList>
    </citation>
    <scope>IDENTIFICATION</scope>
</reference>
<evidence type="ECO:0000313" key="11">
    <source>
        <dbReference type="Proteomes" id="UP000694580"/>
    </source>
</evidence>
<dbReference type="Proteomes" id="UP000694580">
    <property type="component" value="Unplaced"/>
</dbReference>
<dbReference type="Pfam" id="PF16470">
    <property type="entry name" value="S8_pro-domain"/>
    <property type="match status" value="1"/>
</dbReference>
<evidence type="ECO:0000256" key="5">
    <source>
        <dbReference type="ARBA" id="ARBA00022825"/>
    </source>
</evidence>
<dbReference type="AlphaFoldDB" id="A0AAY4CEH5"/>
<dbReference type="InterPro" id="IPR038466">
    <property type="entry name" value="S8_pro-domain_sf"/>
</dbReference>
<dbReference type="InterPro" id="IPR032815">
    <property type="entry name" value="S8_pro-domain"/>
</dbReference>
<organism evidence="10 11">
    <name type="scientific">Denticeps clupeoides</name>
    <name type="common">denticle herring</name>
    <dbReference type="NCBI Taxonomy" id="299321"/>
    <lineage>
        <taxon>Eukaryota</taxon>
        <taxon>Metazoa</taxon>
        <taxon>Chordata</taxon>
        <taxon>Craniata</taxon>
        <taxon>Vertebrata</taxon>
        <taxon>Euteleostomi</taxon>
        <taxon>Actinopterygii</taxon>
        <taxon>Neopterygii</taxon>
        <taxon>Teleostei</taxon>
        <taxon>Clupei</taxon>
        <taxon>Clupeiformes</taxon>
        <taxon>Denticipitoidei</taxon>
        <taxon>Denticipitidae</taxon>
        <taxon>Denticeps</taxon>
    </lineage>
</organism>
<dbReference type="PANTHER" id="PTHR42884:SF3">
    <property type="entry name" value="FURIN-LIKE PROTEASE 1, ISOFORMS 1_1-X_2"/>
    <property type="match status" value="1"/>
</dbReference>
<keyword evidence="7" id="KW-0325">Glycoprotein</keyword>
<sequence>MDLRPARLLPLPLLLTLAVSALSQRVYTNTWAVHVTGGAAEAQRVAQKHGFVNLGHVFGDYYHFRHHRVVKRSLSDHRGLHARLQGEPQVKCVCFTTSISARRLVTA</sequence>
<keyword evidence="11" id="KW-1185">Reference proteome</keyword>
<feature type="domain" description="Peptidase S8 pro-domain" evidence="9">
    <location>
        <begin position="30"/>
        <end position="93"/>
    </location>
</feature>
<dbReference type="FunFam" id="3.30.70.850:FF:000001">
    <property type="entry name" value="Proprotein convertase subtilisin/kexin type 5"/>
    <property type="match status" value="1"/>
</dbReference>
<feature type="signal peptide" evidence="8">
    <location>
        <begin position="1"/>
        <end position="23"/>
    </location>
</feature>